<evidence type="ECO:0000256" key="3">
    <source>
        <dbReference type="ARBA" id="ARBA00022833"/>
    </source>
</evidence>
<sequence>MKAIAVFPGTKEVQVVEHPEPQIERPEQVKLRLLEVGVCGTDRHICAQAFGSPPAHSDYLILGHEALAEVVAVGDAVTHLQPGDLVVPEVRRPCADPSCRACQAEHQDFCQTGTYTERGIKELHGYMAEYVVDDARFLHPAPKELRQVAVLTEPLTIAEKALDQALQIQRRLPWQTSAATSTEPGRGLSAVVLGAGPIGLLGAMLFVIQGFDTYVYSRAQAPNEKADIVTAIGATYISSETTPIEELTQQVKQIDLVYEAMDAAPMAIEIIQHLNRNGIFIFTSGTNPRQPYGIDSAATLHNLTPLNQVIIGTVNAGPATFTSAIEHLGVFQQRWPSILPNLITERHPMQRASEVLLKKPGGIKHVVTIA</sequence>
<dbReference type="InterPro" id="IPR031640">
    <property type="entry name" value="Glu_dehyd_C"/>
</dbReference>
<gene>
    <name evidence="7" type="ORF">KDAU_32640</name>
</gene>
<dbReference type="SUPFAM" id="SSF51735">
    <property type="entry name" value="NAD(P)-binding Rossmann-fold domains"/>
    <property type="match status" value="1"/>
</dbReference>
<dbReference type="PANTHER" id="PTHR43189:SF2">
    <property type="entry name" value="GLUCOSE 1-DEHYDROGENASE"/>
    <property type="match status" value="1"/>
</dbReference>
<comment type="cofactor">
    <cofactor evidence="1">
        <name>Zn(2+)</name>
        <dbReference type="ChEBI" id="CHEBI:29105"/>
    </cofactor>
</comment>
<dbReference type="InterPro" id="IPR036291">
    <property type="entry name" value="NAD(P)-bd_dom_sf"/>
</dbReference>
<keyword evidence="2" id="KW-0479">Metal-binding</keyword>
<dbReference type="Gene3D" id="3.40.50.720">
    <property type="entry name" value="NAD(P)-binding Rossmann-like Domain"/>
    <property type="match status" value="1"/>
</dbReference>
<dbReference type="GO" id="GO:0016491">
    <property type="term" value="F:oxidoreductase activity"/>
    <property type="evidence" value="ECO:0007669"/>
    <property type="project" value="UniProtKB-KW"/>
</dbReference>
<evidence type="ECO:0000256" key="4">
    <source>
        <dbReference type="ARBA" id="ARBA00023002"/>
    </source>
</evidence>
<keyword evidence="8" id="KW-1185">Reference proteome</keyword>
<dbReference type="EMBL" id="BIFQ01000001">
    <property type="protein sequence ID" value="GCE05935.1"/>
    <property type="molecule type" value="Genomic_DNA"/>
</dbReference>
<comment type="caution">
    <text evidence="7">The sequence shown here is derived from an EMBL/GenBank/DDBJ whole genome shotgun (WGS) entry which is preliminary data.</text>
</comment>
<accession>A0A401ZGD4</accession>
<evidence type="ECO:0000256" key="2">
    <source>
        <dbReference type="ARBA" id="ARBA00022723"/>
    </source>
</evidence>
<dbReference type="InterPro" id="IPR011032">
    <property type="entry name" value="GroES-like_sf"/>
</dbReference>
<dbReference type="CDD" id="cd08230">
    <property type="entry name" value="glucose_DH"/>
    <property type="match status" value="1"/>
</dbReference>
<evidence type="ECO:0000313" key="8">
    <source>
        <dbReference type="Proteomes" id="UP000287224"/>
    </source>
</evidence>
<dbReference type="Gene3D" id="3.90.180.10">
    <property type="entry name" value="Medium-chain alcohol dehydrogenases, catalytic domain"/>
    <property type="match status" value="1"/>
</dbReference>
<dbReference type="Pfam" id="PF08240">
    <property type="entry name" value="ADH_N"/>
    <property type="match status" value="1"/>
</dbReference>
<evidence type="ECO:0000313" key="7">
    <source>
        <dbReference type="EMBL" id="GCE05935.1"/>
    </source>
</evidence>
<dbReference type="RefSeq" id="WP_126596940.1">
    <property type="nucleotide sequence ID" value="NZ_BIFQ01000001.1"/>
</dbReference>
<evidence type="ECO:0000259" key="6">
    <source>
        <dbReference type="Pfam" id="PF16912"/>
    </source>
</evidence>
<feature type="domain" description="Alcohol dehydrogenase-like N-terminal" evidence="5">
    <location>
        <begin position="26"/>
        <end position="143"/>
    </location>
</feature>
<evidence type="ECO:0000256" key="1">
    <source>
        <dbReference type="ARBA" id="ARBA00001947"/>
    </source>
</evidence>
<dbReference type="AlphaFoldDB" id="A0A401ZGD4"/>
<dbReference type="OrthoDB" id="9809185at2"/>
<dbReference type="Pfam" id="PF16912">
    <property type="entry name" value="Glu_dehyd_C"/>
    <property type="match status" value="1"/>
</dbReference>
<feature type="domain" description="Glucose dehydrogenase C-terminal" evidence="6">
    <location>
        <begin position="147"/>
        <end position="368"/>
    </location>
</feature>
<protein>
    <submittedName>
        <fullName evidence="7">Alcohol dehydrogenase</fullName>
    </submittedName>
</protein>
<dbReference type="PANTHER" id="PTHR43189">
    <property type="entry name" value="ZINC-TYPE ALCOHOL DEHYDROGENASE-LIKE PROTEIN C1198.01-RELATED"/>
    <property type="match status" value="1"/>
</dbReference>
<organism evidence="7 8">
    <name type="scientific">Dictyobacter aurantiacus</name>
    <dbReference type="NCBI Taxonomy" id="1936993"/>
    <lineage>
        <taxon>Bacteria</taxon>
        <taxon>Bacillati</taxon>
        <taxon>Chloroflexota</taxon>
        <taxon>Ktedonobacteria</taxon>
        <taxon>Ktedonobacterales</taxon>
        <taxon>Dictyobacteraceae</taxon>
        <taxon>Dictyobacter</taxon>
    </lineage>
</organism>
<dbReference type="GO" id="GO:0046872">
    <property type="term" value="F:metal ion binding"/>
    <property type="evidence" value="ECO:0007669"/>
    <property type="project" value="UniProtKB-KW"/>
</dbReference>
<proteinExistence type="predicted"/>
<reference evidence="8" key="1">
    <citation type="submission" date="2018-12" db="EMBL/GenBank/DDBJ databases">
        <title>Tengunoibacter tsumagoiensis gen. nov., sp. nov., Dictyobacter kobayashii sp. nov., D. alpinus sp. nov., and D. joshuensis sp. nov. and description of Dictyobacteraceae fam. nov. within the order Ktedonobacterales isolated from Tengu-no-mugimeshi.</title>
        <authorList>
            <person name="Wang C.M."/>
            <person name="Zheng Y."/>
            <person name="Sakai Y."/>
            <person name="Toyoda A."/>
            <person name="Minakuchi Y."/>
            <person name="Abe K."/>
            <person name="Yokota A."/>
            <person name="Yabe S."/>
        </authorList>
    </citation>
    <scope>NUCLEOTIDE SEQUENCE [LARGE SCALE GENOMIC DNA]</scope>
    <source>
        <strain evidence="8">S-27</strain>
    </source>
</reference>
<keyword evidence="4" id="KW-0560">Oxidoreductase</keyword>
<dbReference type="InterPro" id="IPR013154">
    <property type="entry name" value="ADH-like_N"/>
</dbReference>
<dbReference type="Proteomes" id="UP000287224">
    <property type="component" value="Unassembled WGS sequence"/>
</dbReference>
<name>A0A401ZGD4_9CHLR</name>
<keyword evidence="3" id="KW-0862">Zinc</keyword>
<dbReference type="SUPFAM" id="SSF50129">
    <property type="entry name" value="GroES-like"/>
    <property type="match status" value="1"/>
</dbReference>
<evidence type="ECO:0000259" key="5">
    <source>
        <dbReference type="Pfam" id="PF08240"/>
    </source>
</evidence>